<dbReference type="InterPro" id="IPR032093">
    <property type="entry name" value="PhoD_N"/>
</dbReference>
<evidence type="ECO:0000313" key="4">
    <source>
        <dbReference type="Proteomes" id="UP001459204"/>
    </source>
</evidence>
<dbReference type="Pfam" id="PF16655">
    <property type="entry name" value="PhoD_N"/>
    <property type="match status" value="1"/>
</dbReference>
<dbReference type="Gene3D" id="3.60.21.70">
    <property type="entry name" value="PhoD-like phosphatase"/>
    <property type="match status" value="1"/>
</dbReference>
<feature type="domain" description="PhoD-like phosphatase metallophosphatase" evidence="1">
    <location>
        <begin position="155"/>
        <end position="503"/>
    </location>
</feature>
<dbReference type="EMBL" id="JBBWWT010000001">
    <property type="protein sequence ID" value="MEL1263343.1"/>
    <property type="molecule type" value="Genomic_DNA"/>
</dbReference>
<proteinExistence type="predicted"/>
<keyword evidence="4" id="KW-1185">Reference proteome</keyword>
<accession>A0ABU9IXW5</accession>
<dbReference type="CDD" id="cd07389">
    <property type="entry name" value="MPP_PhoD"/>
    <property type="match status" value="1"/>
</dbReference>
<dbReference type="SUPFAM" id="SSF56300">
    <property type="entry name" value="Metallo-dependent phosphatases"/>
    <property type="match status" value="1"/>
</dbReference>
<evidence type="ECO:0000259" key="1">
    <source>
        <dbReference type="Pfam" id="PF09423"/>
    </source>
</evidence>
<protein>
    <submittedName>
        <fullName evidence="3">Alkaline phosphatase D family protein</fullName>
    </submittedName>
</protein>
<dbReference type="PANTHER" id="PTHR43606">
    <property type="entry name" value="PHOSPHATASE, PUTATIVE (AFU_ORTHOLOGUE AFUA_6G08710)-RELATED"/>
    <property type="match status" value="1"/>
</dbReference>
<dbReference type="Gene3D" id="2.60.40.380">
    <property type="entry name" value="Purple acid phosphatase-like, N-terminal"/>
    <property type="match status" value="1"/>
</dbReference>
<dbReference type="InterPro" id="IPR018946">
    <property type="entry name" value="PhoD-like_MPP"/>
</dbReference>
<comment type="caution">
    <text evidence="3">The sequence shown here is derived from an EMBL/GenBank/DDBJ whole genome shotgun (WGS) entry which is preliminary data.</text>
</comment>
<dbReference type="InterPro" id="IPR052900">
    <property type="entry name" value="Phospholipid_Metab_Enz"/>
</dbReference>
<dbReference type="InterPro" id="IPR038607">
    <property type="entry name" value="PhoD-like_sf"/>
</dbReference>
<sequence length="535" mass="60024">MGKFASLDRRKFLLGAGSLALFAGVSPFNKVLAAPKLDGYPFTLGVASGDPLPDGFVIWTRLAPRPLAEHGGMPMVAVPVRWEVAEDDRFKRTVRSGEELAFPELGHSVHVELEGLKPARTYWYRFLVEGADASPTGRVRTAPAANDVPKRARIAVAGCQAYYQGWFDAYRHLSEENDLDAVFHYGDYIYEGPAGRNKDKFPTYDAAGDLVAERDHFGDEIYTLDDYRRRYAQYKSDPDLQAAHAAAAFIMSFDDHETDNDWGGEWDQDRKPPEVFALRKFVAMQAWYENLPVRRAQFPRTDGGTRYFRRLDFGNLLRMHVLDTRSHRANQACSDPLSPKCRFEAGKGSSILGAQQEAWLDEGLRNDARWNLIAQQVFVMPLKAKNPDGTIRSSFEDKWDGYPDSRQRLVKSITDRKLTNVVIATGDAHMNAVGEVPLRDDEPDGPAAATEFLATSISSNGDGGLDSPSVKRFLDADNPFLKLCDNLRGYHLYEIGAKEWRTDVKAMDQVQRKGGELRTRASFVVTPDRPKLHKA</sequence>
<evidence type="ECO:0000313" key="3">
    <source>
        <dbReference type="EMBL" id="MEL1263343.1"/>
    </source>
</evidence>
<gene>
    <name evidence="3" type="ORF">AAD027_03030</name>
</gene>
<dbReference type="RefSeq" id="WP_341724523.1">
    <property type="nucleotide sequence ID" value="NZ_JBBWWT010000001.1"/>
</dbReference>
<evidence type="ECO:0000259" key="2">
    <source>
        <dbReference type="Pfam" id="PF16655"/>
    </source>
</evidence>
<feature type="domain" description="Phospholipase D N-terminal" evidence="2">
    <location>
        <begin position="44"/>
        <end position="141"/>
    </location>
</feature>
<dbReference type="PANTHER" id="PTHR43606:SF2">
    <property type="entry name" value="ALKALINE PHOSPHATASE FAMILY PROTEIN (AFU_ORTHOLOGUE AFUA_5G03860)"/>
    <property type="match status" value="1"/>
</dbReference>
<dbReference type="PROSITE" id="PS51318">
    <property type="entry name" value="TAT"/>
    <property type="match status" value="1"/>
</dbReference>
<organism evidence="3 4">
    <name type="scientific">Pseudoxanthomonas putridarboris</name>
    <dbReference type="NCBI Taxonomy" id="752605"/>
    <lineage>
        <taxon>Bacteria</taxon>
        <taxon>Pseudomonadati</taxon>
        <taxon>Pseudomonadota</taxon>
        <taxon>Gammaproteobacteria</taxon>
        <taxon>Lysobacterales</taxon>
        <taxon>Lysobacteraceae</taxon>
        <taxon>Pseudoxanthomonas</taxon>
    </lineage>
</organism>
<dbReference type="InterPro" id="IPR006311">
    <property type="entry name" value="TAT_signal"/>
</dbReference>
<name>A0ABU9IXW5_9GAMM</name>
<dbReference type="Pfam" id="PF09423">
    <property type="entry name" value="PhoD"/>
    <property type="match status" value="1"/>
</dbReference>
<dbReference type="InterPro" id="IPR029052">
    <property type="entry name" value="Metallo-depent_PP-like"/>
</dbReference>
<reference evidence="3 4" key="1">
    <citation type="submission" date="2024-04" db="EMBL/GenBank/DDBJ databases">
        <title>Draft genome sequence of Pseudoxanthomonas putridarboris WD12.</title>
        <authorList>
            <person name="Oh J."/>
        </authorList>
    </citation>
    <scope>NUCLEOTIDE SEQUENCE [LARGE SCALE GENOMIC DNA]</scope>
    <source>
        <strain evidence="3 4">WD12</strain>
    </source>
</reference>
<dbReference type="Proteomes" id="UP001459204">
    <property type="component" value="Unassembled WGS sequence"/>
</dbReference>